<name>A0A8S5S1J1_9CAUD</name>
<proteinExistence type="predicted"/>
<accession>A0A8S5S1J1</accession>
<organism evidence="1">
    <name type="scientific">Podoviridae sp. ct8Lf7</name>
    <dbReference type="NCBI Taxonomy" id="2827723"/>
    <lineage>
        <taxon>Viruses</taxon>
        <taxon>Duplodnaviria</taxon>
        <taxon>Heunggongvirae</taxon>
        <taxon>Uroviricota</taxon>
        <taxon>Caudoviricetes</taxon>
    </lineage>
</organism>
<sequence>MLNLLYRRRFRELILSSLSLSRIIEVIGRGSSLRKEQRLTIINTWKIKIQKKACVI</sequence>
<protein>
    <submittedName>
        <fullName evidence="1">Uncharacterized protein</fullName>
    </submittedName>
</protein>
<reference evidence="1" key="1">
    <citation type="journal article" date="2021" name="Proc. Natl. Acad. Sci. U.S.A.">
        <title>A Catalog of Tens of Thousands of Viruses from Human Metagenomes Reveals Hidden Associations with Chronic Diseases.</title>
        <authorList>
            <person name="Tisza M.J."/>
            <person name="Buck C.B."/>
        </authorList>
    </citation>
    <scope>NUCLEOTIDE SEQUENCE</scope>
    <source>
        <strain evidence="1">Ct8Lf7</strain>
    </source>
</reference>
<evidence type="ECO:0000313" key="1">
    <source>
        <dbReference type="EMBL" id="DAF44583.1"/>
    </source>
</evidence>
<dbReference type="EMBL" id="BK032511">
    <property type="protein sequence ID" value="DAF44583.1"/>
    <property type="molecule type" value="Genomic_DNA"/>
</dbReference>